<evidence type="ECO:0000256" key="5">
    <source>
        <dbReference type="ARBA" id="ARBA00023242"/>
    </source>
</evidence>
<reference evidence="7" key="1">
    <citation type="submission" date="2019-10" db="EMBL/GenBank/DDBJ databases">
        <authorList>
            <person name="Zhang R."/>
            <person name="Pan Y."/>
            <person name="Wang J."/>
            <person name="Ma R."/>
            <person name="Yu S."/>
        </authorList>
    </citation>
    <scope>NUCLEOTIDE SEQUENCE</scope>
    <source>
        <strain evidence="7">LA-IB0</strain>
        <tissue evidence="7">Leaf</tissue>
    </source>
</reference>
<accession>A0AAV6XEM9</accession>
<keyword evidence="8" id="KW-1185">Reference proteome</keyword>
<dbReference type="InterPro" id="IPR015300">
    <property type="entry name" value="DNA-bd_pseudobarrel_sf"/>
</dbReference>
<proteinExistence type="predicted"/>
<keyword evidence="3" id="KW-0238">DNA-binding</keyword>
<gene>
    <name evidence="7" type="ORF">BUALT_Bualt07G0037400</name>
</gene>
<dbReference type="SUPFAM" id="SSF101936">
    <property type="entry name" value="DNA-binding pseudobarrel domain"/>
    <property type="match status" value="1"/>
</dbReference>
<dbReference type="InterPro" id="IPR003340">
    <property type="entry name" value="B3_DNA-bd"/>
</dbReference>
<dbReference type="Proteomes" id="UP000826271">
    <property type="component" value="Unassembled WGS sequence"/>
</dbReference>
<dbReference type="Pfam" id="PF02362">
    <property type="entry name" value="B3"/>
    <property type="match status" value="1"/>
</dbReference>
<keyword evidence="4" id="KW-0804">Transcription</keyword>
<dbReference type="GO" id="GO:0005634">
    <property type="term" value="C:nucleus"/>
    <property type="evidence" value="ECO:0007669"/>
    <property type="project" value="UniProtKB-SubCell"/>
</dbReference>
<evidence type="ECO:0000256" key="2">
    <source>
        <dbReference type="ARBA" id="ARBA00023015"/>
    </source>
</evidence>
<organism evidence="7 8">
    <name type="scientific">Buddleja alternifolia</name>
    <dbReference type="NCBI Taxonomy" id="168488"/>
    <lineage>
        <taxon>Eukaryota</taxon>
        <taxon>Viridiplantae</taxon>
        <taxon>Streptophyta</taxon>
        <taxon>Embryophyta</taxon>
        <taxon>Tracheophyta</taxon>
        <taxon>Spermatophyta</taxon>
        <taxon>Magnoliopsida</taxon>
        <taxon>eudicotyledons</taxon>
        <taxon>Gunneridae</taxon>
        <taxon>Pentapetalae</taxon>
        <taxon>asterids</taxon>
        <taxon>lamiids</taxon>
        <taxon>Lamiales</taxon>
        <taxon>Scrophulariaceae</taxon>
        <taxon>Buddlejeae</taxon>
        <taxon>Buddleja</taxon>
    </lineage>
</organism>
<evidence type="ECO:0000259" key="6">
    <source>
        <dbReference type="PROSITE" id="PS50863"/>
    </source>
</evidence>
<evidence type="ECO:0000256" key="4">
    <source>
        <dbReference type="ARBA" id="ARBA00023163"/>
    </source>
</evidence>
<protein>
    <recommendedName>
        <fullName evidence="6">TF-B3 domain-containing protein</fullName>
    </recommendedName>
</protein>
<evidence type="ECO:0000256" key="3">
    <source>
        <dbReference type="ARBA" id="ARBA00023125"/>
    </source>
</evidence>
<dbReference type="Gene3D" id="2.40.330.10">
    <property type="entry name" value="DNA-binding pseudobarrel domain"/>
    <property type="match status" value="1"/>
</dbReference>
<dbReference type="CDD" id="cd10017">
    <property type="entry name" value="B3_DNA"/>
    <property type="match status" value="1"/>
</dbReference>
<dbReference type="EMBL" id="WHWC01000007">
    <property type="protein sequence ID" value="KAG8378946.1"/>
    <property type="molecule type" value="Genomic_DNA"/>
</dbReference>
<comment type="caution">
    <text evidence="7">The sequence shown here is derived from an EMBL/GenBank/DDBJ whole genome shotgun (WGS) entry which is preliminary data.</text>
</comment>
<dbReference type="AlphaFoldDB" id="A0AAV6XEM9"/>
<evidence type="ECO:0000313" key="7">
    <source>
        <dbReference type="EMBL" id="KAG8378946.1"/>
    </source>
</evidence>
<evidence type="ECO:0000313" key="8">
    <source>
        <dbReference type="Proteomes" id="UP000826271"/>
    </source>
</evidence>
<name>A0AAV6XEM9_9LAMI</name>
<keyword evidence="2" id="KW-0805">Transcription regulation</keyword>
<sequence length="175" mass="19776">MGCRIGNRWRGNCFARRGCEKVCSYFVSKEVDPVVDVNVKESTSAHNVEKNKCFDDDCGFISSHKKKDATVTSGTTGSRVARKCMGRNMYKEDCDITSSRKGKKVSTEKLGSIFSMKWARRHGLKKTQDLELRVDGKPWNAKFYDRGNSVGITRGWKSFALENGLEEVVVNVEFK</sequence>
<keyword evidence="5" id="KW-0539">Nucleus</keyword>
<comment type="subcellular location">
    <subcellularLocation>
        <location evidence="1">Nucleus</location>
    </subcellularLocation>
</comment>
<feature type="domain" description="TF-B3" evidence="6">
    <location>
        <begin position="136"/>
        <end position="175"/>
    </location>
</feature>
<evidence type="ECO:0000256" key="1">
    <source>
        <dbReference type="ARBA" id="ARBA00004123"/>
    </source>
</evidence>
<dbReference type="PROSITE" id="PS50863">
    <property type="entry name" value="B3"/>
    <property type="match status" value="1"/>
</dbReference>
<dbReference type="GO" id="GO:0003677">
    <property type="term" value="F:DNA binding"/>
    <property type="evidence" value="ECO:0007669"/>
    <property type="project" value="UniProtKB-KW"/>
</dbReference>